<keyword evidence="2" id="KW-1185">Reference proteome</keyword>
<name>A0A370QFS3_9FLAO</name>
<evidence type="ECO:0000313" key="1">
    <source>
        <dbReference type="EMBL" id="RDK87214.1"/>
    </source>
</evidence>
<proteinExistence type="predicted"/>
<accession>A0A370QFS3</accession>
<evidence type="ECO:0008006" key="3">
    <source>
        <dbReference type="Google" id="ProtNLM"/>
    </source>
</evidence>
<dbReference type="EMBL" id="QRAO01000002">
    <property type="protein sequence ID" value="RDK87214.1"/>
    <property type="molecule type" value="Genomic_DNA"/>
</dbReference>
<dbReference type="Proteomes" id="UP000255317">
    <property type="component" value="Unassembled WGS sequence"/>
</dbReference>
<dbReference type="InterPro" id="IPR045470">
    <property type="entry name" value="DUF6495"/>
</dbReference>
<dbReference type="AlphaFoldDB" id="A0A370QFS3"/>
<sequence length="162" mass="18960">MKYSRLTKEQFEELQQEFINFLATQSITAQEWQEIKAKKPEVAEEELDIFSDLVWEGVLQKAQYLENLSPQQLFLFKVAEKEMHLISLKITEPEIDITTTEGYRWLQQNYAEDSVEFFTASKPFSEDKSGDIFSLIQQGAVITKGELYQFFEDILRLAKEGE</sequence>
<gene>
    <name evidence="1" type="ORF">C8D94_102398</name>
</gene>
<dbReference type="OrthoDB" id="956723at2"/>
<dbReference type="Pfam" id="PF20105">
    <property type="entry name" value="DUF6495"/>
    <property type="match status" value="1"/>
</dbReference>
<comment type="caution">
    <text evidence="1">The sequence shown here is derived from an EMBL/GenBank/DDBJ whole genome shotgun (WGS) entry which is preliminary data.</text>
</comment>
<organism evidence="1 2">
    <name type="scientific">Marinirhabdus gelatinilytica</name>
    <dbReference type="NCBI Taxonomy" id="1703343"/>
    <lineage>
        <taxon>Bacteria</taxon>
        <taxon>Pseudomonadati</taxon>
        <taxon>Bacteroidota</taxon>
        <taxon>Flavobacteriia</taxon>
        <taxon>Flavobacteriales</taxon>
        <taxon>Flavobacteriaceae</taxon>
    </lineage>
</organism>
<reference evidence="1 2" key="1">
    <citation type="submission" date="2018-07" db="EMBL/GenBank/DDBJ databases">
        <title>Genomic Encyclopedia of Type Strains, Phase IV (KMG-IV): sequencing the most valuable type-strain genomes for metagenomic binning, comparative biology and taxonomic classification.</title>
        <authorList>
            <person name="Goeker M."/>
        </authorList>
    </citation>
    <scope>NUCLEOTIDE SEQUENCE [LARGE SCALE GENOMIC DNA]</scope>
    <source>
        <strain evidence="1 2">DSM 101478</strain>
    </source>
</reference>
<evidence type="ECO:0000313" key="2">
    <source>
        <dbReference type="Proteomes" id="UP000255317"/>
    </source>
</evidence>
<dbReference type="RefSeq" id="WP_115123407.1">
    <property type="nucleotide sequence ID" value="NZ_QRAO01000002.1"/>
</dbReference>
<protein>
    <recommendedName>
        <fullName evidence="3">Histidyl-tRNA synthetase</fullName>
    </recommendedName>
</protein>